<evidence type="ECO:0000313" key="3">
    <source>
        <dbReference type="EMBL" id="CAD20575.1"/>
    </source>
</evidence>
<sequence>MRLFILLTALLAILVVMDGVAAREKEVPEMEAADDAVSARVEREAKRKPPRPNPKPKPIPSPNPKPKPDPSPNPKPKPNPSPNPKPQPKPRPPPSDHPKVKAFLKGAKNVVRDLAQEVATTVIVEEITKLLAANGQPVSCSAE</sequence>
<gene>
    <name evidence="3" type="primary">pim1</name>
</gene>
<feature type="chain" id="PRO_5004317607" evidence="2">
    <location>
        <begin position="23"/>
        <end position="143"/>
    </location>
</feature>
<reference evidence="3" key="1">
    <citation type="journal article" date="2002" name="Insect Biochem. Mol. Biol.">
        <title>Purification of pimplin, a paralytic heterodimeric polypeptide from venom of the parasitoid wasp Pimpla hypochondriaca, and cloning of the cDNA encoding one of the subunits.</title>
        <authorList>
            <person name="Parkinson N."/>
            <person name="Smith I."/>
            <person name="Audsley N."/>
            <person name="Edwards J.P."/>
        </authorList>
    </citation>
    <scope>NUCLEOTIDE SEQUENCE</scope>
    <source>
        <tissue evidence="3">Venom secretory tissue</tissue>
    </source>
</reference>
<keyword evidence="2" id="KW-0732">Signal</keyword>
<dbReference type="AlphaFoldDB" id="Q8WPC8"/>
<protein>
    <submittedName>
        <fullName evidence="3">Pimplin protein pim1 subunit</fullName>
    </submittedName>
</protein>
<name>Q8WPC8_PIMHY</name>
<feature type="compositionally biased region" description="Pro residues" evidence="1">
    <location>
        <begin position="51"/>
        <end position="93"/>
    </location>
</feature>
<accession>Q8WPC8</accession>
<organism evidence="3">
    <name type="scientific">Pimpla hypochondriaca</name>
    <name type="common">Parasitoid wasp</name>
    <dbReference type="NCBI Taxonomy" id="135724"/>
    <lineage>
        <taxon>Eukaryota</taxon>
        <taxon>Metazoa</taxon>
        <taxon>Ecdysozoa</taxon>
        <taxon>Arthropoda</taxon>
        <taxon>Hexapoda</taxon>
        <taxon>Insecta</taxon>
        <taxon>Pterygota</taxon>
        <taxon>Neoptera</taxon>
        <taxon>Endopterygota</taxon>
        <taxon>Hymenoptera</taxon>
        <taxon>Apocrita</taxon>
        <taxon>Ichneumonoidea</taxon>
        <taxon>Ichneumonidae</taxon>
        <taxon>Pimplinae</taxon>
        <taxon>Pimplini</taxon>
        <taxon>Pimpla</taxon>
    </lineage>
</organism>
<proteinExistence type="evidence at transcript level"/>
<feature type="signal peptide" evidence="2">
    <location>
        <begin position="1"/>
        <end position="22"/>
    </location>
</feature>
<evidence type="ECO:0000256" key="2">
    <source>
        <dbReference type="SAM" id="SignalP"/>
    </source>
</evidence>
<dbReference type="EMBL" id="AJ427449">
    <property type="protein sequence ID" value="CAD20575.1"/>
    <property type="molecule type" value="mRNA"/>
</dbReference>
<feature type="region of interest" description="Disordered" evidence="1">
    <location>
        <begin position="27"/>
        <end position="104"/>
    </location>
</feature>
<evidence type="ECO:0000256" key="1">
    <source>
        <dbReference type="SAM" id="MobiDB-lite"/>
    </source>
</evidence>
<reference evidence="3" key="2">
    <citation type="submission" date="2002-01" db="EMBL/GenBank/DDBJ databases">
        <authorList>
            <person name="Parkinson N.M."/>
        </authorList>
    </citation>
    <scope>NUCLEOTIDE SEQUENCE</scope>
    <source>
        <tissue evidence="3">Venom secretory tissue</tissue>
    </source>
</reference>